<protein>
    <recommendedName>
        <fullName evidence="3">Glycosyltransferase RgtA/B/C/D-like domain-containing protein</fullName>
    </recommendedName>
</protein>
<keyword evidence="1" id="KW-0472">Membrane</keyword>
<feature type="transmembrane region" description="Helical" evidence="1">
    <location>
        <begin position="350"/>
        <end position="369"/>
    </location>
</feature>
<feature type="transmembrane region" description="Helical" evidence="1">
    <location>
        <begin position="236"/>
        <end position="256"/>
    </location>
</feature>
<name>A0A382GQ89_9ZZZZ</name>
<dbReference type="EMBL" id="UINC01056797">
    <property type="protein sequence ID" value="SVB77258.1"/>
    <property type="molecule type" value="Genomic_DNA"/>
</dbReference>
<feature type="transmembrane region" description="Helical" evidence="1">
    <location>
        <begin position="113"/>
        <end position="132"/>
    </location>
</feature>
<feature type="transmembrane region" description="Helical" evidence="1">
    <location>
        <begin position="321"/>
        <end position="344"/>
    </location>
</feature>
<sequence>MRMIDIKSFSILFLFLIVISIYYALTIPSNSIWHDQTLAVNLAKDVLNGNYPLVGYLHSNRMHSFPAFYYLIAPLVYISDNPIFLYWSVAVMNILGVMIVTKYIYSKYGFQEYVLYLLFSATHVSTLFFSSFFWNPNYTPFFMSLFIVSVFKYLNDKTSVIYFHIAGIVINIMVQMMPQSIVLIPSFIFILFLFRKLPSLVNQVVHVAIQLALVYPWIHYHLFVFEWGSFESGQKLYKGFSISIIEYLNYLGGWVLNSEYTTYLAYGTNTYPYAKLIDIILTGSSILLLSLLVYSTWVSFRGIKISNYININIIDNDVNELTTHNILIVLAVINFSCIFFFITGMQMVSYHYQFLAPVLALNMSLLISYEKKFKKLLASVLMLIILLQGSFSYWRAYSEYKKPY</sequence>
<reference evidence="2" key="1">
    <citation type="submission" date="2018-05" db="EMBL/GenBank/DDBJ databases">
        <authorList>
            <person name="Lanie J.A."/>
            <person name="Ng W.-L."/>
            <person name="Kazmierczak K.M."/>
            <person name="Andrzejewski T.M."/>
            <person name="Davidsen T.M."/>
            <person name="Wayne K.J."/>
            <person name="Tettelin H."/>
            <person name="Glass J.I."/>
            <person name="Rusch D."/>
            <person name="Podicherti R."/>
            <person name="Tsui H.-C.T."/>
            <person name="Winkler M.E."/>
        </authorList>
    </citation>
    <scope>NUCLEOTIDE SEQUENCE</scope>
</reference>
<feature type="transmembrane region" description="Helical" evidence="1">
    <location>
        <begin position="376"/>
        <end position="394"/>
    </location>
</feature>
<feature type="non-terminal residue" evidence="2">
    <location>
        <position position="404"/>
    </location>
</feature>
<feature type="transmembrane region" description="Helical" evidence="1">
    <location>
        <begin position="161"/>
        <end position="194"/>
    </location>
</feature>
<dbReference type="AlphaFoldDB" id="A0A382GQ89"/>
<keyword evidence="1" id="KW-0812">Transmembrane</keyword>
<keyword evidence="1" id="KW-1133">Transmembrane helix</keyword>
<feature type="transmembrane region" description="Helical" evidence="1">
    <location>
        <begin position="138"/>
        <end position="154"/>
    </location>
</feature>
<feature type="transmembrane region" description="Helical" evidence="1">
    <location>
        <begin position="200"/>
        <end position="224"/>
    </location>
</feature>
<feature type="transmembrane region" description="Helical" evidence="1">
    <location>
        <begin position="9"/>
        <end position="25"/>
    </location>
</feature>
<feature type="transmembrane region" description="Helical" evidence="1">
    <location>
        <begin position="276"/>
        <end position="300"/>
    </location>
</feature>
<feature type="transmembrane region" description="Helical" evidence="1">
    <location>
        <begin position="83"/>
        <end position="101"/>
    </location>
</feature>
<gene>
    <name evidence="2" type="ORF">METZ01_LOCUS230112</name>
</gene>
<evidence type="ECO:0008006" key="3">
    <source>
        <dbReference type="Google" id="ProtNLM"/>
    </source>
</evidence>
<evidence type="ECO:0000313" key="2">
    <source>
        <dbReference type="EMBL" id="SVB77258.1"/>
    </source>
</evidence>
<accession>A0A382GQ89</accession>
<evidence type="ECO:0000256" key="1">
    <source>
        <dbReference type="SAM" id="Phobius"/>
    </source>
</evidence>
<proteinExistence type="predicted"/>
<organism evidence="2">
    <name type="scientific">marine metagenome</name>
    <dbReference type="NCBI Taxonomy" id="408172"/>
    <lineage>
        <taxon>unclassified sequences</taxon>
        <taxon>metagenomes</taxon>
        <taxon>ecological metagenomes</taxon>
    </lineage>
</organism>